<feature type="transmembrane region" description="Helical" evidence="7">
    <location>
        <begin position="720"/>
        <end position="744"/>
    </location>
</feature>
<proteinExistence type="inferred from homology"/>
<evidence type="ECO:0000313" key="9">
    <source>
        <dbReference type="EMBL" id="GII78122.1"/>
    </source>
</evidence>
<feature type="transmembrane region" description="Helical" evidence="7">
    <location>
        <begin position="806"/>
        <end position="828"/>
    </location>
</feature>
<protein>
    <submittedName>
        <fullName evidence="9">ABC transporter permease</fullName>
    </submittedName>
</protein>
<keyword evidence="4 7" id="KW-1133">Transmembrane helix</keyword>
<feature type="domain" description="ABC3 transporter permease C-terminal" evidence="8">
    <location>
        <begin position="265"/>
        <end position="378"/>
    </location>
</feature>
<feature type="domain" description="ABC3 transporter permease C-terminal" evidence="8">
    <location>
        <begin position="721"/>
        <end position="827"/>
    </location>
</feature>
<evidence type="ECO:0000256" key="7">
    <source>
        <dbReference type="SAM" id="Phobius"/>
    </source>
</evidence>
<organism evidence="9 10">
    <name type="scientific">Sphaerisporangium rufum</name>
    <dbReference type="NCBI Taxonomy" id="1381558"/>
    <lineage>
        <taxon>Bacteria</taxon>
        <taxon>Bacillati</taxon>
        <taxon>Actinomycetota</taxon>
        <taxon>Actinomycetes</taxon>
        <taxon>Streptosporangiales</taxon>
        <taxon>Streptosporangiaceae</taxon>
        <taxon>Sphaerisporangium</taxon>
    </lineage>
</organism>
<evidence type="ECO:0000313" key="10">
    <source>
        <dbReference type="Proteomes" id="UP000655287"/>
    </source>
</evidence>
<feature type="transmembrane region" description="Helical" evidence="7">
    <location>
        <begin position="260"/>
        <end position="286"/>
    </location>
</feature>
<evidence type="ECO:0000256" key="5">
    <source>
        <dbReference type="ARBA" id="ARBA00023136"/>
    </source>
</evidence>
<dbReference type="Proteomes" id="UP000655287">
    <property type="component" value="Unassembled WGS sequence"/>
</dbReference>
<keyword evidence="3 7" id="KW-0812">Transmembrane</keyword>
<dbReference type="Pfam" id="PF02687">
    <property type="entry name" value="FtsX"/>
    <property type="match status" value="2"/>
</dbReference>
<dbReference type="GO" id="GO:0005886">
    <property type="term" value="C:plasma membrane"/>
    <property type="evidence" value="ECO:0007669"/>
    <property type="project" value="UniProtKB-SubCell"/>
</dbReference>
<evidence type="ECO:0000256" key="2">
    <source>
        <dbReference type="ARBA" id="ARBA00022475"/>
    </source>
</evidence>
<feature type="transmembrane region" description="Helical" evidence="7">
    <location>
        <begin position="765"/>
        <end position="794"/>
    </location>
</feature>
<keyword evidence="10" id="KW-1185">Reference proteome</keyword>
<dbReference type="InterPro" id="IPR050250">
    <property type="entry name" value="Macrolide_Exporter_MacB"/>
</dbReference>
<dbReference type="InterPro" id="IPR003838">
    <property type="entry name" value="ABC3_permease_C"/>
</dbReference>
<feature type="transmembrane region" description="Helical" evidence="7">
    <location>
        <begin position="485"/>
        <end position="506"/>
    </location>
</feature>
<comment type="subcellular location">
    <subcellularLocation>
        <location evidence="1">Cell membrane</location>
        <topology evidence="1">Multi-pass membrane protein</topology>
    </subcellularLocation>
</comment>
<name>A0A919R1T9_9ACTN</name>
<dbReference type="GO" id="GO:0022857">
    <property type="term" value="F:transmembrane transporter activity"/>
    <property type="evidence" value="ECO:0007669"/>
    <property type="project" value="TreeGrafter"/>
</dbReference>
<dbReference type="EMBL" id="BOOU01000044">
    <property type="protein sequence ID" value="GII78122.1"/>
    <property type="molecule type" value="Genomic_DNA"/>
</dbReference>
<evidence type="ECO:0000256" key="3">
    <source>
        <dbReference type="ARBA" id="ARBA00022692"/>
    </source>
</evidence>
<dbReference type="AlphaFoldDB" id="A0A919R1T9"/>
<comment type="caution">
    <text evidence="9">The sequence shown here is derived from an EMBL/GenBank/DDBJ whole genome shotgun (WGS) entry which is preliminary data.</text>
</comment>
<accession>A0A919R1T9</accession>
<sequence length="844" mass="84726">MLGLAVSGVRHRMAAFTAVFVSALLGAALIVLSGALFETGIRLDAPPERLAAAPLIVTGDASYRMLDAERRPTTDLRPYPERHRLAADAPARLASVGGVRATVPVLFFPAAVRRQDGTAATVPAQNWASAALGPFAPVGGAAPAAPDEIALTPGLARALAATPGATVRLTVRGEVTDYRVTATAGDRLSPDTVFLSEARARALGGPLPLDAVGVLPRAGTTPGDLAGRLEAAIPGITALTGDGRGGAEYPGISAARVPTIVIGAVFGGIVAVVLATVVSATVGLSVRQRAREISLLRAAGATGRQVRRLVVTETMLVGGAGAVLGLAAGVPAAHLLFAIVTGSGVVPPALRLALGPVPFAVALAVTLLVLWAAARGAARPVRRSRAIDAMRDADLPRHRVGAVRLTLGVLFGLGGIALAVITCLMSPSVVSATSGPAVLAGSICVALLAPVMLRLGLLVFGPLARLAGGRLGALGAGNVRARTGQLATVSSCVALVVGIGGGNLVAQSITLAAQREASIATVGADLTVQVPGGVDRRLAETVAATPGVRAASAFVLTGGWIEQPYDGSHRDRPWQVRGVTAAGAAGVLTNRVTAGSLADLTGDTVALPAATARDLGVAVGRTLRFRFGDGAAGDLRLVATFDDREGYETLLLPAELAAAHTTGRTVRQLAVRADPGLPAGTLEARLAKAVADRPGATVGGREGVEAAVQQGLGVQALVNALLVAVTVAYAAIAVVNTVSVSVLSRRRELALLRLAGATRRRVRSILLTEMSIVMAAGAGAGLIVAGGAIVPTAIAVSATPLTGTSLAILLGLVAVVVALVVPVTALVARRAMSDRPAETLAGPA</sequence>
<dbReference type="PANTHER" id="PTHR30572:SF4">
    <property type="entry name" value="ABC TRANSPORTER PERMEASE YTRF"/>
    <property type="match status" value="1"/>
</dbReference>
<reference evidence="9" key="1">
    <citation type="submission" date="2021-01" db="EMBL/GenBank/DDBJ databases">
        <title>Whole genome shotgun sequence of Sphaerisporangium rufum NBRC 109079.</title>
        <authorList>
            <person name="Komaki H."/>
            <person name="Tamura T."/>
        </authorList>
    </citation>
    <scope>NUCLEOTIDE SEQUENCE</scope>
    <source>
        <strain evidence="9">NBRC 109079</strain>
    </source>
</reference>
<evidence type="ECO:0000259" key="8">
    <source>
        <dbReference type="Pfam" id="PF02687"/>
    </source>
</evidence>
<dbReference type="RefSeq" id="WP_203985223.1">
    <property type="nucleotide sequence ID" value="NZ_BOOU01000044.1"/>
</dbReference>
<gene>
    <name evidence="9" type="ORF">Sru01_31040</name>
</gene>
<feature type="transmembrane region" description="Helical" evidence="7">
    <location>
        <begin position="314"/>
        <end position="340"/>
    </location>
</feature>
<keyword evidence="5 7" id="KW-0472">Membrane</keyword>
<comment type="similarity">
    <text evidence="6">Belongs to the ABC-4 integral membrane protein family.</text>
</comment>
<evidence type="ECO:0000256" key="6">
    <source>
        <dbReference type="ARBA" id="ARBA00038076"/>
    </source>
</evidence>
<keyword evidence="2" id="KW-1003">Cell membrane</keyword>
<feature type="transmembrane region" description="Helical" evidence="7">
    <location>
        <begin position="352"/>
        <end position="374"/>
    </location>
</feature>
<dbReference type="PANTHER" id="PTHR30572">
    <property type="entry name" value="MEMBRANE COMPONENT OF TRANSPORTER-RELATED"/>
    <property type="match status" value="1"/>
</dbReference>
<evidence type="ECO:0000256" key="1">
    <source>
        <dbReference type="ARBA" id="ARBA00004651"/>
    </source>
</evidence>
<evidence type="ECO:0000256" key="4">
    <source>
        <dbReference type="ARBA" id="ARBA00022989"/>
    </source>
</evidence>
<feature type="transmembrane region" description="Helical" evidence="7">
    <location>
        <begin position="405"/>
        <end position="427"/>
    </location>
</feature>
<feature type="transmembrane region" description="Helical" evidence="7">
    <location>
        <begin position="439"/>
        <end position="464"/>
    </location>
</feature>